<proteinExistence type="predicted"/>
<evidence type="ECO:0000313" key="1">
    <source>
        <dbReference type="EMBL" id="EST48758.1"/>
    </source>
</evidence>
<protein>
    <submittedName>
        <fullName evidence="1">Uncharacterized protein</fullName>
    </submittedName>
</protein>
<evidence type="ECO:0000313" key="2">
    <source>
        <dbReference type="EMBL" id="KAH0575285.1"/>
    </source>
</evidence>
<dbReference type="EMBL" id="AUWU02000003">
    <property type="protein sequence ID" value="KAH0575285.1"/>
    <property type="molecule type" value="Genomic_DNA"/>
</dbReference>
<name>V6LWZ7_9EUKA</name>
<dbReference type="VEuPathDB" id="GiardiaDB:SS50377_22912"/>
<dbReference type="EMBL" id="KI545978">
    <property type="protein sequence ID" value="EST48758.1"/>
    <property type="molecule type" value="Genomic_DNA"/>
</dbReference>
<gene>
    <name evidence="1" type="ORF">SS50377_11080</name>
    <name evidence="2" type="ORF">SS50377_22912</name>
</gene>
<dbReference type="AlphaFoldDB" id="V6LWZ7"/>
<accession>V6LWZ7</accession>
<reference evidence="2" key="2">
    <citation type="submission" date="2020-12" db="EMBL/GenBank/DDBJ databases">
        <title>New Spironucleus salmonicida genome in near-complete chromosomes.</title>
        <authorList>
            <person name="Xu F."/>
            <person name="Kurt Z."/>
            <person name="Jimenez-Gonzalez A."/>
            <person name="Astvaldsson A."/>
            <person name="Andersson J.O."/>
            <person name="Svard S.G."/>
        </authorList>
    </citation>
    <scope>NUCLEOTIDE SEQUENCE</scope>
    <source>
        <strain evidence="2">ATCC 50377</strain>
    </source>
</reference>
<keyword evidence="3" id="KW-1185">Reference proteome</keyword>
<evidence type="ECO:0000313" key="3">
    <source>
        <dbReference type="Proteomes" id="UP000018208"/>
    </source>
</evidence>
<reference evidence="1 2" key="1">
    <citation type="journal article" date="2014" name="PLoS Genet.">
        <title>The Genome of Spironucleus salmonicida Highlights a Fish Pathogen Adapted to Fluctuating Environments.</title>
        <authorList>
            <person name="Xu F."/>
            <person name="Jerlstrom-Hultqvist J."/>
            <person name="Einarsson E."/>
            <person name="Astvaldsson A."/>
            <person name="Svard S.G."/>
            <person name="Andersson J.O."/>
        </authorList>
    </citation>
    <scope>NUCLEOTIDE SEQUENCE</scope>
    <source>
        <strain evidence="2">ATCC 50377</strain>
    </source>
</reference>
<sequence>MESFTMQEAKQVTLLSSIQYVDYISEFKRKSVRNPFIQKLSDDDITNSKITIAQSILKGSRQAISPPKYQNYNHNKRNTQLEYLSDLKIEDIIDSATISVKPATSVLLSKAEVDASLSYETVYQTRTKPSKIENFECQKTEKFQKQSAANSKLIYEIFDQQHLLQDHHQRIREKYESDKKQWSERLYKEDFRAVKPAVMHKEYDAKVKNELIRRYGERIRVENLQRLQLAK</sequence>
<organism evidence="1">
    <name type="scientific">Spironucleus salmonicida</name>
    <dbReference type="NCBI Taxonomy" id="348837"/>
    <lineage>
        <taxon>Eukaryota</taxon>
        <taxon>Metamonada</taxon>
        <taxon>Diplomonadida</taxon>
        <taxon>Hexamitidae</taxon>
        <taxon>Hexamitinae</taxon>
        <taxon>Spironucleus</taxon>
    </lineage>
</organism>
<dbReference type="Proteomes" id="UP000018208">
    <property type="component" value="Unassembled WGS sequence"/>
</dbReference>